<feature type="region of interest" description="Disordered" evidence="12">
    <location>
        <begin position="426"/>
        <end position="462"/>
    </location>
</feature>
<dbReference type="InterPro" id="IPR057495">
    <property type="entry name" value="AAA_lid_BCS1"/>
</dbReference>
<dbReference type="GO" id="GO:0016887">
    <property type="term" value="F:ATP hydrolysis activity"/>
    <property type="evidence" value="ECO:0007669"/>
    <property type="project" value="InterPro"/>
</dbReference>
<evidence type="ECO:0000256" key="5">
    <source>
        <dbReference type="ARBA" id="ARBA00022792"/>
    </source>
</evidence>
<dbReference type="SMART" id="SM01024">
    <property type="entry name" value="BCS1_N"/>
    <property type="match status" value="1"/>
</dbReference>
<dbReference type="STRING" id="1314776.A0A166E3Z8"/>
<evidence type="ECO:0000256" key="9">
    <source>
        <dbReference type="ARBA" id="ARBA00023128"/>
    </source>
</evidence>
<comment type="similarity">
    <text evidence="2">Belongs to the AAA ATPase family. BCS1 subfamily.</text>
</comment>
<evidence type="ECO:0000256" key="12">
    <source>
        <dbReference type="SAM" id="MobiDB-lite"/>
    </source>
</evidence>
<feature type="compositionally biased region" description="Polar residues" evidence="12">
    <location>
        <begin position="614"/>
        <end position="631"/>
    </location>
</feature>
<evidence type="ECO:0000313" key="15">
    <source>
        <dbReference type="EMBL" id="KZT39185.1"/>
    </source>
</evidence>
<name>A0A166E3Z8_9AGAM</name>
<feature type="domain" description="BCS1 N-terminal" evidence="14">
    <location>
        <begin position="35"/>
        <end position="235"/>
    </location>
</feature>
<evidence type="ECO:0000256" key="4">
    <source>
        <dbReference type="ARBA" id="ARBA00022741"/>
    </source>
</evidence>
<comment type="subcellular location">
    <subcellularLocation>
        <location evidence="1">Mitochondrion inner membrane</location>
        <topology evidence="1">Single-pass membrane protein</topology>
    </subcellularLocation>
</comment>
<dbReference type="InterPro" id="IPR027417">
    <property type="entry name" value="P-loop_NTPase"/>
</dbReference>
<feature type="domain" description="AAA+ ATPase" evidence="13">
    <location>
        <begin position="266"/>
        <end position="412"/>
    </location>
</feature>
<accession>A0A166E3Z8</accession>
<evidence type="ECO:0000256" key="6">
    <source>
        <dbReference type="ARBA" id="ARBA00022801"/>
    </source>
</evidence>
<dbReference type="PANTHER" id="PTHR23070">
    <property type="entry name" value="BCS1 AAA-TYPE ATPASE"/>
    <property type="match status" value="1"/>
</dbReference>
<feature type="compositionally biased region" description="Polar residues" evidence="12">
    <location>
        <begin position="571"/>
        <end position="582"/>
    </location>
</feature>
<feature type="compositionally biased region" description="Low complexity" evidence="12">
    <location>
        <begin position="428"/>
        <end position="459"/>
    </location>
</feature>
<feature type="compositionally biased region" description="Pro residues" evidence="12">
    <location>
        <begin position="544"/>
        <end position="555"/>
    </location>
</feature>
<dbReference type="Pfam" id="PF00004">
    <property type="entry name" value="AAA"/>
    <property type="match status" value="2"/>
</dbReference>
<dbReference type="InterPro" id="IPR003959">
    <property type="entry name" value="ATPase_AAA_core"/>
</dbReference>
<proteinExistence type="inferred from homology"/>
<keyword evidence="6 15" id="KW-0378">Hydrolase</keyword>
<dbReference type="Gene3D" id="3.40.50.300">
    <property type="entry name" value="P-loop containing nucleotide triphosphate hydrolases"/>
    <property type="match status" value="1"/>
</dbReference>
<dbReference type="OrthoDB" id="10251412at2759"/>
<dbReference type="AlphaFoldDB" id="A0A166E3Z8"/>
<evidence type="ECO:0000256" key="2">
    <source>
        <dbReference type="ARBA" id="ARBA00007448"/>
    </source>
</evidence>
<keyword evidence="7" id="KW-0067">ATP-binding</keyword>
<keyword evidence="3" id="KW-0812">Transmembrane</keyword>
<evidence type="ECO:0000259" key="13">
    <source>
        <dbReference type="SMART" id="SM00382"/>
    </source>
</evidence>
<dbReference type="GO" id="GO:0005524">
    <property type="term" value="F:ATP binding"/>
    <property type="evidence" value="ECO:0007669"/>
    <property type="project" value="UniProtKB-KW"/>
</dbReference>
<protein>
    <submittedName>
        <fullName evidence="15">p-loop containing nucleoside triphosphate hydrolase protein</fullName>
    </submittedName>
</protein>
<dbReference type="InterPro" id="IPR003593">
    <property type="entry name" value="AAA+_ATPase"/>
</dbReference>
<evidence type="ECO:0000256" key="11">
    <source>
        <dbReference type="ARBA" id="ARBA00048778"/>
    </source>
</evidence>
<dbReference type="Pfam" id="PF25426">
    <property type="entry name" value="AAA_lid_BCS1"/>
    <property type="match status" value="1"/>
</dbReference>
<comment type="catalytic activity">
    <reaction evidence="11">
        <text>ATP + H2O = ADP + phosphate + H(+)</text>
        <dbReference type="Rhea" id="RHEA:13065"/>
        <dbReference type="ChEBI" id="CHEBI:15377"/>
        <dbReference type="ChEBI" id="CHEBI:15378"/>
        <dbReference type="ChEBI" id="CHEBI:30616"/>
        <dbReference type="ChEBI" id="CHEBI:43474"/>
        <dbReference type="ChEBI" id="CHEBI:456216"/>
    </reaction>
    <physiologicalReaction direction="left-to-right" evidence="11">
        <dbReference type="Rhea" id="RHEA:13066"/>
    </physiologicalReaction>
</comment>
<dbReference type="SMART" id="SM00382">
    <property type="entry name" value="AAA"/>
    <property type="match status" value="1"/>
</dbReference>
<evidence type="ECO:0000259" key="14">
    <source>
        <dbReference type="SMART" id="SM01024"/>
    </source>
</evidence>
<dbReference type="EMBL" id="KV428050">
    <property type="protein sequence ID" value="KZT39185.1"/>
    <property type="molecule type" value="Genomic_DNA"/>
</dbReference>
<sequence length="631" mass="69277">MASTLLNWIIGLGLGMGPLGSVMHSPYVYDSLRLLVLGSIVEFGRRFMYWAMERFKIRFSMTATFREGDQAYEWLMLLLTEERVWEKSRDFQVAARSSQRKWGINSTLAPPMGPGFPELPFPTGGDGGQILGNAEYVPQYGAPHLFKYKGYWFEINRTQGETTFGPYGRQSTGGGMSLTVYSLRMSTLTELVESARLLYTESSKPRVTIHESAAQYGGADWSRVITKYRRPLESLILEEETKAMLLADAQEFLESGNWYVDKGIPHRRGYLLYGPPGTGKSSTIYTLAGELGLEIYTLSLSANMLNDGSLKQIVAGVPSHSILLIEDIDCAFPSREDEEEEMMTKNQMMMNPYLLPPPKSAITLSGLLNVIDGVGSEEGRIFFCTTNHVDRLDPALLRPGRIDVKVEYKAASQNQARDLFTSFFTDTSSSKSTSSSSPSSPSSEKAESSSPTSPSSSNSVQDHALRFSQTIPQHEFTVAELQGYLLLHKKDAQSAVDNAEEWVSEQNKEREERKRVEKEKKEERRREREKLAASYSNPYGAGPSAPPPPPPPPMPMQGMSNGFGPAAGDATGSNVGSDSPTENGDGDAAPPLEKMTNGTVKTNGIHGHDGEGSSVDSPATTSSDLPKSSTE</sequence>
<dbReference type="Pfam" id="PF08740">
    <property type="entry name" value="BCS1_N"/>
    <property type="match status" value="1"/>
</dbReference>
<reference evidence="15 16" key="1">
    <citation type="journal article" date="2016" name="Mol. Biol. Evol.">
        <title>Comparative Genomics of Early-Diverging Mushroom-Forming Fungi Provides Insights into the Origins of Lignocellulose Decay Capabilities.</title>
        <authorList>
            <person name="Nagy L.G."/>
            <person name="Riley R."/>
            <person name="Tritt A."/>
            <person name="Adam C."/>
            <person name="Daum C."/>
            <person name="Floudas D."/>
            <person name="Sun H."/>
            <person name="Yadav J.S."/>
            <person name="Pangilinan J."/>
            <person name="Larsson K.H."/>
            <person name="Matsuura K."/>
            <person name="Barry K."/>
            <person name="Labutti K."/>
            <person name="Kuo R."/>
            <person name="Ohm R.A."/>
            <person name="Bhattacharya S.S."/>
            <person name="Shirouzu T."/>
            <person name="Yoshinaga Y."/>
            <person name="Martin F.M."/>
            <person name="Grigoriev I.V."/>
            <person name="Hibbett D.S."/>
        </authorList>
    </citation>
    <scope>NUCLEOTIDE SEQUENCE [LARGE SCALE GENOMIC DNA]</scope>
    <source>
        <strain evidence="15 16">HHB10207 ss-3</strain>
    </source>
</reference>
<feature type="compositionally biased region" description="Basic and acidic residues" evidence="12">
    <location>
        <begin position="506"/>
        <end position="531"/>
    </location>
</feature>
<gene>
    <name evidence="15" type="ORF">SISSUDRAFT_1119130</name>
</gene>
<keyword evidence="5" id="KW-0999">Mitochondrion inner membrane</keyword>
<dbReference type="Proteomes" id="UP000076798">
    <property type="component" value="Unassembled WGS sequence"/>
</dbReference>
<keyword evidence="4" id="KW-0547">Nucleotide-binding</keyword>
<keyword evidence="9" id="KW-0496">Mitochondrion</keyword>
<keyword evidence="16" id="KW-1185">Reference proteome</keyword>
<dbReference type="InterPro" id="IPR014851">
    <property type="entry name" value="BCS1_N"/>
</dbReference>
<dbReference type="InterPro" id="IPR050747">
    <property type="entry name" value="Mitochondrial_chaperone_BCS1"/>
</dbReference>
<feature type="region of interest" description="Disordered" evidence="12">
    <location>
        <begin position="498"/>
        <end position="631"/>
    </location>
</feature>
<evidence type="ECO:0000256" key="1">
    <source>
        <dbReference type="ARBA" id="ARBA00004434"/>
    </source>
</evidence>
<organism evidence="15 16">
    <name type="scientific">Sistotremastrum suecicum HHB10207 ss-3</name>
    <dbReference type="NCBI Taxonomy" id="1314776"/>
    <lineage>
        <taxon>Eukaryota</taxon>
        <taxon>Fungi</taxon>
        <taxon>Dikarya</taxon>
        <taxon>Basidiomycota</taxon>
        <taxon>Agaricomycotina</taxon>
        <taxon>Agaricomycetes</taxon>
        <taxon>Sistotremastrales</taxon>
        <taxon>Sistotremastraceae</taxon>
        <taxon>Sistotremastrum</taxon>
    </lineage>
</organism>
<evidence type="ECO:0000256" key="10">
    <source>
        <dbReference type="ARBA" id="ARBA00023136"/>
    </source>
</evidence>
<evidence type="ECO:0000256" key="3">
    <source>
        <dbReference type="ARBA" id="ARBA00022692"/>
    </source>
</evidence>
<evidence type="ECO:0000313" key="16">
    <source>
        <dbReference type="Proteomes" id="UP000076798"/>
    </source>
</evidence>
<dbReference type="GO" id="GO:0005743">
    <property type="term" value="C:mitochondrial inner membrane"/>
    <property type="evidence" value="ECO:0007669"/>
    <property type="project" value="UniProtKB-SubCell"/>
</dbReference>
<keyword evidence="8" id="KW-1133">Transmembrane helix</keyword>
<evidence type="ECO:0000256" key="8">
    <source>
        <dbReference type="ARBA" id="ARBA00022989"/>
    </source>
</evidence>
<evidence type="ECO:0000256" key="7">
    <source>
        <dbReference type="ARBA" id="ARBA00022840"/>
    </source>
</evidence>
<dbReference type="CDD" id="cd19510">
    <property type="entry name" value="RecA-like_BCS1"/>
    <property type="match status" value="1"/>
</dbReference>
<keyword evidence="10" id="KW-0472">Membrane</keyword>
<dbReference type="SUPFAM" id="SSF52540">
    <property type="entry name" value="P-loop containing nucleoside triphosphate hydrolases"/>
    <property type="match status" value="1"/>
</dbReference>